<feature type="region of interest" description="Disordered" evidence="5">
    <location>
        <begin position="242"/>
        <end position="273"/>
    </location>
</feature>
<evidence type="ECO:0000256" key="6">
    <source>
        <dbReference type="SAM" id="Phobius"/>
    </source>
</evidence>
<dbReference type="AlphaFoldDB" id="A0A1X2GN07"/>
<feature type="transmembrane region" description="Helical" evidence="6">
    <location>
        <begin position="340"/>
        <end position="366"/>
    </location>
</feature>
<evidence type="ECO:0000256" key="5">
    <source>
        <dbReference type="SAM" id="MobiDB-lite"/>
    </source>
</evidence>
<dbReference type="EMBL" id="MCGT01000008">
    <property type="protein sequence ID" value="ORX57495.1"/>
    <property type="molecule type" value="Genomic_DNA"/>
</dbReference>
<name>A0A1X2GN07_9FUNG</name>
<feature type="transmembrane region" description="Helical" evidence="6">
    <location>
        <begin position="91"/>
        <end position="119"/>
    </location>
</feature>
<gene>
    <name evidence="7" type="ORF">DM01DRAFT_1334111</name>
</gene>
<sequence length="591" mass="64599">MTLLHRTSTYLKRLAKYIGPGFMIAVGYLDPGNWSVDMEGGSRFGYTLLFVILLSNLIAIFLQNLAIRLGTISGLDLAATSRRYLPKHLNLFLYVLAELAIIATDLAEVIGSAIALNLLFPSLPLPAGVAITALDVLIILFFYNEDNNDDGNAKHDMRFVHYFEWFVMLLVGAVGVCFIIELAFSPVVMSEVAAGLLPSREIFTNPDCLYVAIGVIGATVMPHNLFLHSFIVQSRCHEWRSQRPQAVPSNDHEQTDHETSYQTSPASSDTLVEGDDGWDAKDSVAMMPLYTSPSTIAEYDQDDIKDNKDTAVLIEPNEQSMDELRAYLLQHIHRNLHYSFIDLIVALSFAFFINAAILVVASANFYDPSASAVSKMSDLFDAHDLLDRYIGSAAALVFAIALLCAGQSSTLTATLAGQVVMSGFLGMSTRPWLRRLITRLIAIIPAMLAACFAGRSGLSQLLVASQVVLSIQLPFAVLPLVYFTSSPTIMSMDLIRPASNQPHADRPGDPDDEVQTPFLHAQEDDPIISTAGHPAYDCLTQWPSPLSFPNSTFTKIVAWCISILLIGLNAYLVISTLLAVPSPPSPPSPVE</sequence>
<evidence type="ECO:0000256" key="4">
    <source>
        <dbReference type="ARBA" id="ARBA00023136"/>
    </source>
</evidence>
<keyword evidence="4 6" id="KW-0472">Membrane</keyword>
<dbReference type="InterPro" id="IPR001046">
    <property type="entry name" value="NRAMP_fam"/>
</dbReference>
<feature type="transmembrane region" description="Helical" evidence="6">
    <location>
        <begin position="461"/>
        <end position="483"/>
    </location>
</feature>
<dbReference type="Pfam" id="PF01566">
    <property type="entry name" value="Nramp"/>
    <property type="match status" value="2"/>
</dbReference>
<keyword evidence="2 6" id="KW-0812">Transmembrane</keyword>
<feature type="transmembrane region" description="Helical" evidence="6">
    <location>
        <begin position="125"/>
        <end position="144"/>
    </location>
</feature>
<keyword evidence="8" id="KW-1185">Reference proteome</keyword>
<proteinExistence type="inferred from homology"/>
<dbReference type="NCBIfam" id="NF037982">
    <property type="entry name" value="Nramp_1"/>
    <property type="match status" value="2"/>
</dbReference>
<evidence type="ECO:0000256" key="2">
    <source>
        <dbReference type="ARBA" id="ARBA00022692"/>
    </source>
</evidence>
<feature type="compositionally biased region" description="Basic and acidic residues" evidence="5">
    <location>
        <begin position="250"/>
        <end position="259"/>
    </location>
</feature>
<dbReference type="HAMAP" id="MF_00221">
    <property type="entry name" value="NRAMP"/>
    <property type="match status" value="1"/>
</dbReference>
<feature type="compositionally biased region" description="Polar residues" evidence="5">
    <location>
        <begin position="260"/>
        <end position="270"/>
    </location>
</feature>
<feature type="transmembrane region" description="Helical" evidence="6">
    <location>
        <begin position="389"/>
        <end position="415"/>
    </location>
</feature>
<reference evidence="7 8" key="1">
    <citation type="submission" date="2016-07" db="EMBL/GenBank/DDBJ databases">
        <title>Pervasive Adenine N6-methylation of Active Genes in Fungi.</title>
        <authorList>
            <consortium name="DOE Joint Genome Institute"/>
            <person name="Mondo S.J."/>
            <person name="Dannebaum R.O."/>
            <person name="Kuo R.C."/>
            <person name="Labutti K."/>
            <person name="Haridas S."/>
            <person name="Kuo A."/>
            <person name="Salamov A."/>
            <person name="Ahrendt S.R."/>
            <person name="Lipzen A."/>
            <person name="Sullivan W."/>
            <person name="Andreopoulos W.B."/>
            <person name="Clum A."/>
            <person name="Lindquist E."/>
            <person name="Daum C."/>
            <person name="Ramamoorthy G.K."/>
            <person name="Gryganskyi A."/>
            <person name="Culley D."/>
            <person name="Magnuson J.K."/>
            <person name="James T.Y."/>
            <person name="O'Malley M.A."/>
            <person name="Stajich J.E."/>
            <person name="Spatafora J.W."/>
            <person name="Visel A."/>
            <person name="Grigoriev I.V."/>
        </authorList>
    </citation>
    <scope>NUCLEOTIDE SEQUENCE [LARGE SCALE GENOMIC DNA]</scope>
    <source>
        <strain evidence="7 8">NRRL 3301</strain>
    </source>
</reference>
<dbReference type="PANTHER" id="PTHR11706">
    <property type="entry name" value="SOLUTE CARRIER PROTEIN FAMILY 11 MEMBER"/>
    <property type="match status" value="1"/>
</dbReference>
<feature type="transmembrane region" description="Helical" evidence="6">
    <location>
        <begin position="556"/>
        <end position="580"/>
    </location>
</feature>
<accession>A0A1X2GN07</accession>
<feature type="transmembrane region" description="Helical" evidence="6">
    <location>
        <begin position="436"/>
        <end position="455"/>
    </location>
</feature>
<protein>
    <submittedName>
        <fullName evidence="7">Natural resistance-associated macrophage protein</fullName>
    </submittedName>
</protein>
<evidence type="ECO:0000256" key="3">
    <source>
        <dbReference type="ARBA" id="ARBA00022989"/>
    </source>
</evidence>
<comment type="subcellular location">
    <subcellularLocation>
        <location evidence="1">Membrane</location>
        <topology evidence="1">Multi-pass membrane protein</topology>
    </subcellularLocation>
</comment>
<dbReference type="GO" id="GO:0030026">
    <property type="term" value="P:intracellular manganese ion homeostasis"/>
    <property type="evidence" value="ECO:0007669"/>
    <property type="project" value="TreeGrafter"/>
</dbReference>
<evidence type="ECO:0000313" key="7">
    <source>
        <dbReference type="EMBL" id="ORX57495.1"/>
    </source>
</evidence>
<feature type="transmembrane region" description="Helical" evidence="6">
    <location>
        <begin position="44"/>
        <end position="62"/>
    </location>
</feature>
<evidence type="ECO:0000256" key="1">
    <source>
        <dbReference type="ARBA" id="ARBA00004141"/>
    </source>
</evidence>
<dbReference type="PANTHER" id="PTHR11706:SF101">
    <property type="entry name" value="MANGANESE TRANSPORTER SMF1"/>
    <property type="match status" value="1"/>
</dbReference>
<dbReference type="GO" id="GO:0005384">
    <property type="term" value="F:manganese ion transmembrane transporter activity"/>
    <property type="evidence" value="ECO:0007669"/>
    <property type="project" value="TreeGrafter"/>
</dbReference>
<dbReference type="GO" id="GO:0005886">
    <property type="term" value="C:plasma membrane"/>
    <property type="evidence" value="ECO:0007669"/>
    <property type="project" value="TreeGrafter"/>
</dbReference>
<dbReference type="OrthoDB" id="409173at2759"/>
<feature type="transmembrane region" description="Helical" evidence="6">
    <location>
        <begin position="209"/>
        <end position="232"/>
    </location>
</feature>
<keyword evidence="3 6" id="KW-1133">Transmembrane helix</keyword>
<dbReference type="STRING" id="101127.A0A1X2GN07"/>
<dbReference type="GO" id="GO:0015086">
    <property type="term" value="F:cadmium ion transmembrane transporter activity"/>
    <property type="evidence" value="ECO:0007669"/>
    <property type="project" value="TreeGrafter"/>
</dbReference>
<organism evidence="7 8">
    <name type="scientific">Hesseltinella vesiculosa</name>
    <dbReference type="NCBI Taxonomy" id="101127"/>
    <lineage>
        <taxon>Eukaryota</taxon>
        <taxon>Fungi</taxon>
        <taxon>Fungi incertae sedis</taxon>
        <taxon>Mucoromycota</taxon>
        <taxon>Mucoromycotina</taxon>
        <taxon>Mucoromycetes</taxon>
        <taxon>Mucorales</taxon>
        <taxon>Cunninghamellaceae</taxon>
        <taxon>Hesseltinella</taxon>
    </lineage>
</organism>
<evidence type="ECO:0000313" key="8">
    <source>
        <dbReference type="Proteomes" id="UP000242146"/>
    </source>
</evidence>
<dbReference type="Proteomes" id="UP000242146">
    <property type="component" value="Unassembled WGS sequence"/>
</dbReference>
<feature type="transmembrane region" description="Helical" evidence="6">
    <location>
        <begin position="165"/>
        <end position="189"/>
    </location>
</feature>
<dbReference type="GO" id="GO:0034755">
    <property type="term" value="P:iron ion transmembrane transport"/>
    <property type="evidence" value="ECO:0007669"/>
    <property type="project" value="TreeGrafter"/>
</dbReference>
<dbReference type="PRINTS" id="PR00447">
    <property type="entry name" value="NATRESASSCMP"/>
</dbReference>
<comment type="caution">
    <text evidence="7">The sequence shown here is derived from an EMBL/GenBank/DDBJ whole genome shotgun (WGS) entry which is preliminary data.</text>
</comment>